<dbReference type="AlphaFoldDB" id="A0A931GUA8"/>
<dbReference type="RefSeq" id="WP_196989253.1">
    <property type="nucleotide sequence ID" value="NZ_JADWYR010000001.1"/>
</dbReference>
<feature type="transmembrane region" description="Helical" evidence="1">
    <location>
        <begin position="38"/>
        <end position="56"/>
    </location>
</feature>
<reference evidence="2" key="1">
    <citation type="submission" date="2020-11" db="EMBL/GenBank/DDBJ databases">
        <title>Bacterial whole genome sequence for Panacibacter sp. DH6.</title>
        <authorList>
            <person name="Le V."/>
            <person name="Ko S."/>
            <person name="Ahn C.-Y."/>
            <person name="Oh H.-M."/>
        </authorList>
    </citation>
    <scope>NUCLEOTIDE SEQUENCE</scope>
    <source>
        <strain evidence="2">DH6</strain>
    </source>
</reference>
<proteinExistence type="predicted"/>
<dbReference type="EMBL" id="JADWYR010000001">
    <property type="protein sequence ID" value="MBG9375190.1"/>
    <property type="molecule type" value="Genomic_DNA"/>
</dbReference>
<keyword evidence="3" id="KW-1185">Reference proteome</keyword>
<dbReference type="Proteomes" id="UP000628448">
    <property type="component" value="Unassembled WGS sequence"/>
</dbReference>
<comment type="caution">
    <text evidence="2">The sequence shown here is derived from an EMBL/GenBank/DDBJ whole genome shotgun (WGS) entry which is preliminary data.</text>
</comment>
<gene>
    <name evidence="2" type="ORF">I5907_03040</name>
</gene>
<keyword evidence="1" id="KW-1133">Transmembrane helix</keyword>
<evidence type="ECO:0000313" key="3">
    <source>
        <dbReference type="Proteomes" id="UP000628448"/>
    </source>
</evidence>
<evidence type="ECO:0000313" key="2">
    <source>
        <dbReference type="EMBL" id="MBG9375190.1"/>
    </source>
</evidence>
<protein>
    <submittedName>
        <fullName evidence="2">Uncharacterized protein</fullName>
    </submittedName>
</protein>
<keyword evidence="1" id="KW-0472">Membrane</keyword>
<organism evidence="2 3">
    <name type="scientific">Panacibacter microcysteis</name>
    <dbReference type="NCBI Taxonomy" id="2793269"/>
    <lineage>
        <taxon>Bacteria</taxon>
        <taxon>Pseudomonadati</taxon>
        <taxon>Bacteroidota</taxon>
        <taxon>Chitinophagia</taxon>
        <taxon>Chitinophagales</taxon>
        <taxon>Chitinophagaceae</taxon>
        <taxon>Panacibacter</taxon>
    </lineage>
</organism>
<sequence>MSDTTGDATKRYCRLTKKLAIHMQQKEKAPLLGSWKRWYLLLVMVLVLLIIFFSWFTKYFS</sequence>
<evidence type="ECO:0000256" key="1">
    <source>
        <dbReference type="SAM" id="Phobius"/>
    </source>
</evidence>
<keyword evidence="1" id="KW-0812">Transmembrane</keyword>
<name>A0A931GUA8_9BACT</name>
<accession>A0A931GUA8</accession>